<keyword evidence="1" id="KW-0812">Transmembrane</keyword>
<sequence length="73" mass="8772">MENPLFSHFPFFLNLVQCIYIYFTLNFVVYKATDDQVRKQIQKITVVEVITCIHIGFGRLHQFLLNKKPKYYV</sequence>
<organism evidence="2 3">
    <name type="scientific">Flavilitoribacter nigricans (strain ATCC 23147 / DSM 23189 / NBRC 102662 / NCIMB 1420 / SS-2)</name>
    <name type="common">Lewinella nigricans</name>
    <dbReference type="NCBI Taxonomy" id="1122177"/>
    <lineage>
        <taxon>Bacteria</taxon>
        <taxon>Pseudomonadati</taxon>
        <taxon>Bacteroidota</taxon>
        <taxon>Saprospiria</taxon>
        <taxon>Saprospirales</taxon>
        <taxon>Lewinellaceae</taxon>
        <taxon>Flavilitoribacter</taxon>
    </lineage>
</organism>
<feature type="transmembrane region" description="Helical" evidence="1">
    <location>
        <begin position="12"/>
        <end position="30"/>
    </location>
</feature>
<evidence type="ECO:0000313" key="2">
    <source>
        <dbReference type="EMBL" id="PHN04209.1"/>
    </source>
</evidence>
<dbReference type="AlphaFoldDB" id="A0A2D0N7U6"/>
<protein>
    <submittedName>
        <fullName evidence="2">Uncharacterized protein</fullName>
    </submittedName>
</protein>
<keyword evidence="1" id="KW-0472">Membrane</keyword>
<proteinExistence type="predicted"/>
<name>A0A2D0N7U6_FLAN2</name>
<dbReference type="EMBL" id="PDUD01000026">
    <property type="protein sequence ID" value="PHN04209.1"/>
    <property type="molecule type" value="Genomic_DNA"/>
</dbReference>
<keyword evidence="1" id="KW-1133">Transmembrane helix</keyword>
<reference evidence="2 3" key="1">
    <citation type="submission" date="2017-10" db="EMBL/GenBank/DDBJ databases">
        <title>The draft genome sequence of Lewinella nigricans NBRC 102662.</title>
        <authorList>
            <person name="Wang K."/>
        </authorList>
    </citation>
    <scope>NUCLEOTIDE SEQUENCE [LARGE SCALE GENOMIC DNA]</scope>
    <source>
        <strain evidence="2 3">NBRC 102662</strain>
    </source>
</reference>
<comment type="caution">
    <text evidence="2">The sequence shown here is derived from an EMBL/GenBank/DDBJ whole genome shotgun (WGS) entry which is preliminary data.</text>
</comment>
<evidence type="ECO:0000256" key="1">
    <source>
        <dbReference type="SAM" id="Phobius"/>
    </source>
</evidence>
<evidence type="ECO:0000313" key="3">
    <source>
        <dbReference type="Proteomes" id="UP000223913"/>
    </source>
</evidence>
<gene>
    <name evidence="2" type="ORF">CRP01_21845</name>
</gene>
<keyword evidence="3" id="KW-1185">Reference proteome</keyword>
<accession>A0A2D0N7U6</accession>
<dbReference type="Proteomes" id="UP000223913">
    <property type="component" value="Unassembled WGS sequence"/>
</dbReference>